<evidence type="ECO:0000259" key="4">
    <source>
        <dbReference type="Pfam" id="PF05433"/>
    </source>
</evidence>
<evidence type="ECO:0000313" key="6">
    <source>
        <dbReference type="Proteomes" id="UP001596114"/>
    </source>
</evidence>
<evidence type="ECO:0000313" key="5">
    <source>
        <dbReference type="EMBL" id="MFC5526107.1"/>
    </source>
</evidence>
<evidence type="ECO:0000256" key="1">
    <source>
        <dbReference type="ARBA" id="ARBA00004370"/>
    </source>
</evidence>
<name>A0ABW0QRB8_9GAMM</name>
<feature type="domain" description="Glycine zipper 2TM" evidence="4">
    <location>
        <begin position="78"/>
        <end position="119"/>
    </location>
</feature>
<keyword evidence="2" id="KW-0472">Membrane</keyword>
<dbReference type="EMBL" id="JBHSNF010000002">
    <property type="protein sequence ID" value="MFC5526107.1"/>
    <property type="molecule type" value="Genomic_DNA"/>
</dbReference>
<sequence>MNAFTGKFALATAMTAGLALAGCATTPYGNSSNGGNYNGSYQGQQNGYSNRNARCQTCGVVQEVQQVYVQGSGNGGTIGAIIGAVAGGVLGNTVGKGDGRKAATVAGAVAGGVVGNQVGKRSGGESTAWRIVVRLDNGQYATVTQREDPGVRNGDYVEVRGDHVYAH</sequence>
<keyword evidence="6" id="KW-1185">Reference proteome</keyword>
<protein>
    <submittedName>
        <fullName evidence="5">Glycine zipper 2TM domain-containing protein</fullName>
    </submittedName>
</protein>
<evidence type="ECO:0000256" key="2">
    <source>
        <dbReference type="ARBA" id="ARBA00023136"/>
    </source>
</evidence>
<dbReference type="RefSeq" id="WP_377319653.1">
    <property type="nucleotide sequence ID" value="NZ_JBHSNF010000002.1"/>
</dbReference>
<dbReference type="InterPro" id="IPR051407">
    <property type="entry name" value="Bact_OM_lipoprot/Surf_antigen"/>
</dbReference>
<dbReference type="PROSITE" id="PS51257">
    <property type="entry name" value="PROKAR_LIPOPROTEIN"/>
    <property type="match status" value="1"/>
</dbReference>
<feature type="chain" id="PRO_5047029048" evidence="3">
    <location>
        <begin position="22"/>
        <end position="167"/>
    </location>
</feature>
<accession>A0ABW0QRB8</accession>
<dbReference type="Proteomes" id="UP001596114">
    <property type="component" value="Unassembled WGS sequence"/>
</dbReference>
<comment type="subcellular location">
    <subcellularLocation>
        <location evidence="1">Membrane</location>
    </subcellularLocation>
</comment>
<reference evidence="6" key="1">
    <citation type="journal article" date="2019" name="Int. J. Syst. Evol. Microbiol.">
        <title>The Global Catalogue of Microorganisms (GCM) 10K type strain sequencing project: providing services to taxonomists for standard genome sequencing and annotation.</title>
        <authorList>
            <consortium name="The Broad Institute Genomics Platform"/>
            <consortium name="The Broad Institute Genome Sequencing Center for Infectious Disease"/>
            <person name="Wu L."/>
            <person name="Ma J."/>
        </authorList>
    </citation>
    <scope>NUCLEOTIDE SEQUENCE [LARGE SCALE GENOMIC DNA]</scope>
    <source>
        <strain evidence="6">CGMCC 1.16619</strain>
    </source>
</reference>
<keyword evidence="3" id="KW-0732">Signal</keyword>
<evidence type="ECO:0000256" key="3">
    <source>
        <dbReference type="SAM" id="SignalP"/>
    </source>
</evidence>
<dbReference type="PANTHER" id="PTHR35603">
    <property type="match status" value="1"/>
</dbReference>
<gene>
    <name evidence="5" type="ORF">ACFPPA_10160</name>
</gene>
<feature type="signal peptide" evidence="3">
    <location>
        <begin position="1"/>
        <end position="21"/>
    </location>
</feature>
<organism evidence="5 6">
    <name type="scientific">Rhodanobacter ginsengisoli</name>
    <dbReference type="NCBI Taxonomy" id="418646"/>
    <lineage>
        <taxon>Bacteria</taxon>
        <taxon>Pseudomonadati</taxon>
        <taxon>Pseudomonadota</taxon>
        <taxon>Gammaproteobacteria</taxon>
        <taxon>Lysobacterales</taxon>
        <taxon>Rhodanobacteraceae</taxon>
        <taxon>Rhodanobacter</taxon>
    </lineage>
</organism>
<proteinExistence type="predicted"/>
<dbReference type="Pfam" id="PF05433">
    <property type="entry name" value="Rick_17kDa_Anti"/>
    <property type="match status" value="1"/>
</dbReference>
<comment type="caution">
    <text evidence="5">The sequence shown here is derived from an EMBL/GenBank/DDBJ whole genome shotgun (WGS) entry which is preliminary data.</text>
</comment>
<dbReference type="InterPro" id="IPR008816">
    <property type="entry name" value="Gly_zipper_2TM_dom"/>
</dbReference>
<dbReference type="PANTHER" id="PTHR35603:SF2">
    <property type="entry name" value="OUTER MEMBRANE LIPOPROTEIN"/>
    <property type="match status" value="1"/>
</dbReference>